<dbReference type="EMBL" id="LSRL02000605">
    <property type="protein sequence ID" value="TDG40320.1"/>
    <property type="molecule type" value="Genomic_DNA"/>
</dbReference>
<dbReference type="OMA" id="CHRGYMH"/>
<keyword evidence="2" id="KW-1185">Reference proteome</keyword>
<protein>
    <submittedName>
        <fullName evidence="1">Uncharacterized protein</fullName>
    </submittedName>
</protein>
<reference evidence="1 2" key="1">
    <citation type="journal article" date="2019" name="J. Hered.">
        <title>An Improved Genome Assembly for Drosophila navojoa, the Basal Species in the mojavensis Cluster.</title>
        <authorList>
            <person name="Vanderlinde T."/>
            <person name="Dupim E.G."/>
            <person name="Nazario-Yepiz N.O."/>
            <person name="Carvalho A.B."/>
        </authorList>
    </citation>
    <scope>NUCLEOTIDE SEQUENCE [LARGE SCALE GENOMIC DNA]</scope>
    <source>
        <strain evidence="1">Navoj_Jal97</strain>
        <tissue evidence="1">Whole organism</tissue>
    </source>
</reference>
<gene>
    <name evidence="1" type="ORF">AWZ03_013264</name>
</gene>
<accession>A0A484AWR3</accession>
<dbReference type="Proteomes" id="UP000295192">
    <property type="component" value="Unassembled WGS sequence"/>
</dbReference>
<evidence type="ECO:0000313" key="1">
    <source>
        <dbReference type="EMBL" id="TDG40320.1"/>
    </source>
</evidence>
<organism evidence="1 2">
    <name type="scientific">Drosophila navojoa</name>
    <name type="common">Fruit fly</name>
    <dbReference type="NCBI Taxonomy" id="7232"/>
    <lineage>
        <taxon>Eukaryota</taxon>
        <taxon>Metazoa</taxon>
        <taxon>Ecdysozoa</taxon>
        <taxon>Arthropoda</taxon>
        <taxon>Hexapoda</taxon>
        <taxon>Insecta</taxon>
        <taxon>Pterygota</taxon>
        <taxon>Neoptera</taxon>
        <taxon>Endopterygota</taxon>
        <taxon>Diptera</taxon>
        <taxon>Brachycera</taxon>
        <taxon>Muscomorpha</taxon>
        <taxon>Ephydroidea</taxon>
        <taxon>Drosophilidae</taxon>
        <taxon>Drosophila</taxon>
    </lineage>
</organism>
<sequence>MLLRSGLLWRLAVLVVLGAALMLCQLRGSAARVIYFNALSSNESLAERNGSQDAVGRGMLFESRRMGCRRGYMRDHHNRCRRIV</sequence>
<evidence type="ECO:0000313" key="2">
    <source>
        <dbReference type="Proteomes" id="UP000295192"/>
    </source>
</evidence>
<name>A0A484AWR3_DRONA</name>
<dbReference type="OrthoDB" id="7849827at2759"/>
<proteinExistence type="predicted"/>
<dbReference type="AlphaFoldDB" id="A0A484AWR3"/>
<comment type="caution">
    <text evidence="1">The sequence shown here is derived from an EMBL/GenBank/DDBJ whole genome shotgun (WGS) entry which is preliminary data.</text>
</comment>